<organism evidence="2 3">
    <name type="scientific">Leucobacter edaphi</name>
    <dbReference type="NCBI Taxonomy" id="2796472"/>
    <lineage>
        <taxon>Bacteria</taxon>
        <taxon>Bacillati</taxon>
        <taxon>Actinomycetota</taxon>
        <taxon>Actinomycetes</taxon>
        <taxon>Micrococcales</taxon>
        <taxon>Microbacteriaceae</taxon>
        <taxon>Leucobacter</taxon>
    </lineage>
</organism>
<keyword evidence="1" id="KW-1277">Toxin-antitoxin system</keyword>
<evidence type="ECO:0000313" key="3">
    <source>
        <dbReference type="Proteomes" id="UP000618733"/>
    </source>
</evidence>
<sequence length="105" mass="12342">MTLTRRVYPEAASELLAAAEWYERARTNLGDDFLSEVEDAERDVLDRPEAARVFPGWAELPVVRSASVRVFPYRVLYYLTDTEVVIVAYAHHRRKPRYWEHRMDG</sequence>
<dbReference type="EMBL" id="JAEHOI010000002">
    <property type="protein sequence ID" value="MBK0421095.1"/>
    <property type="molecule type" value="Genomic_DNA"/>
</dbReference>
<accession>A0A934QAD2</accession>
<proteinExistence type="predicted"/>
<reference evidence="2" key="1">
    <citation type="submission" date="2020-12" db="EMBL/GenBank/DDBJ databases">
        <title>Leucobacter sp. CAS2, isolated from Chromium sludge.</title>
        <authorList>
            <person name="Xu Z."/>
        </authorList>
    </citation>
    <scope>NUCLEOTIDE SEQUENCE</scope>
    <source>
        <strain evidence="2">CSA2</strain>
    </source>
</reference>
<gene>
    <name evidence="2" type="ORF">JD292_03235</name>
</gene>
<dbReference type="RefSeq" id="WP_200131285.1">
    <property type="nucleotide sequence ID" value="NZ_JAEHOI010000002.1"/>
</dbReference>
<dbReference type="InterPro" id="IPR007712">
    <property type="entry name" value="RelE/ParE_toxin"/>
</dbReference>
<evidence type="ECO:0000313" key="2">
    <source>
        <dbReference type="EMBL" id="MBK0421095.1"/>
    </source>
</evidence>
<dbReference type="AlphaFoldDB" id="A0A934QAD2"/>
<evidence type="ECO:0000256" key="1">
    <source>
        <dbReference type="ARBA" id="ARBA00022649"/>
    </source>
</evidence>
<protein>
    <submittedName>
        <fullName evidence="2">Type II toxin-antitoxin system RelE/ParE family toxin</fullName>
    </submittedName>
</protein>
<dbReference type="InterPro" id="IPR035093">
    <property type="entry name" value="RelE/ParE_toxin_dom_sf"/>
</dbReference>
<name>A0A934QAD2_9MICO</name>
<comment type="caution">
    <text evidence="2">The sequence shown here is derived from an EMBL/GenBank/DDBJ whole genome shotgun (WGS) entry which is preliminary data.</text>
</comment>
<dbReference type="Gene3D" id="3.30.2310.20">
    <property type="entry name" value="RelE-like"/>
    <property type="match status" value="1"/>
</dbReference>
<dbReference type="Proteomes" id="UP000618733">
    <property type="component" value="Unassembled WGS sequence"/>
</dbReference>
<keyword evidence="3" id="KW-1185">Reference proteome</keyword>
<dbReference type="Pfam" id="PF05016">
    <property type="entry name" value="ParE_toxin"/>
    <property type="match status" value="1"/>
</dbReference>